<dbReference type="InterPro" id="IPR021778">
    <property type="entry name" value="Se/S_carrier-like"/>
</dbReference>
<organism evidence="2 3">
    <name type="scientific">Urinicoccus massiliensis</name>
    <dbReference type="NCBI Taxonomy" id="1723382"/>
    <lineage>
        <taxon>Bacteria</taxon>
        <taxon>Bacillati</taxon>
        <taxon>Bacillota</taxon>
        <taxon>Tissierellia</taxon>
        <taxon>Tissierellales</taxon>
        <taxon>Peptoniphilaceae</taxon>
        <taxon>Urinicoccus</taxon>
    </lineage>
</organism>
<comment type="caution">
    <text evidence="2">The sequence shown here is derived from an EMBL/GenBank/DDBJ whole genome shotgun (WGS) entry which is preliminary data.</text>
</comment>
<feature type="domain" description="Putative Se/S carrier protein-like" evidence="1">
    <location>
        <begin position="5"/>
        <end position="62"/>
    </location>
</feature>
<name>A0A8H2M441_9FIRM</name>
<dbReference type="AlphaFoldDB" id="A0A8H2M441"/>
<dbReference type="EMBL" id="CAACYI010000001">
    <property type="protein sequence ID" value="VFB15548.1"/>
    <property type="molecule type" value="Genomic_DNA"/>
</dbReference>
<gene>
    <name evidence="2" type="ORF">NCTC13150_00044</name>
</gene>
<accession>A0A8H2M441</accession>
<dbReference type="Proteomes" id="UP000377798">
    <property type="component" value="Unassembled WGS sequence"/>
</dbReference>
<reference evidence="2 3" key="1">
    <citation type="submission" date="2019-02" db="EMBL/GenBank/DDBJ databases">
        <authorList>
            <consortium name="Pathogen Informatics"/>
        </authorList>
    </citation>
    <scope>NUCLEOTIDE SEQUENCE [LARGE SCALE GENOMIC DNA]</scope>
    <source>
        <strain evidence="2 3">3012STDY7089603</strain>
    </source>
</reference>
<evidence type="ECO:0000313" key="3">
    <source>
        <dbReference type="Proteomes" id="UP000377798"/>
    </source>
</evidence>
<sequence length="68" mass="7672">MTYKLLTFKSANHAMEAEKKTKDLKTRLITLPSWITSDCGFGLKVGENLEAVVKILGRENIEGIYDLK</sequence>
<evidence type="ECO:0000313" key="2">
    <source>
        <dbReference type="EMBL" id="VFB15548.1"/>
    </source>
</evidence>
<keyword evidence="3" id="KW-1185">Reference proteome</keyword>
<evidence type="ECO:0000259" key="1">
    <source>
        <dbReference type="Pfam" id="PF11823"/>
    </source>
</evidence>
<proteinExistence type="predicted"/>
<dbReference type="RefSeq" id="WP_072470197.1">
    <property type="nucleotide sequence ID" value="NZ_CAACYI010000001.1"/>
</dbReference>
<dbReference type="Pfam" id="PF11823">
    <property type="entry name" value="Se_S_carrier"/>
    <property type="match status" value="1"/>
</dbReference>
<protein>
    <submittedName>
        <fullName evidence="2">Protein of uncharacterized function (DUF3343)</fullName>
    </submittedName>
</protein>